<dbReference type="GeneID" id="68357546"/>
<dbReference type="Proteomes" id="UP000824596">
    <property type="component" value="Unassembled WGS sequence"/>
</dbReference>
<dbReference type="RefSeq" id="XP_044717775.1">
    <property type="nucleotide sequence ID" value="XM_044866888.1"/>
</dbReference>
<evidence type="ECO:0000313" key="2">
    <source>
        <dbReference type="Proteomes" id="UP000824596"/>
    </source>
</evidence>
<proteinExistence type="predicted"/>
<name>A0A9P8MSI6_9HYPO</name>
<comment type="caution">
    <text evidence="1">The sequence shown here is derived from an EMBL/GenBank/DDBJ whole genome shotgun (WGS) entry which is preliminary data.</text>
</comment>
<dbReference type="AlphaFoldDB" id="A0A9P8MSI6"/>
<reference evidence="1" key="1">
    <citation type="submission" date="2021-09" db="EMBL/GenBank/DDBJ databases">
        <title>A high-quality genome of the endoparasitic fungus Hirsutella rhossiliensis with a comparison of Hirsutella genomes reveals transposable elements contributing to genome size variation.</title>
        <authorList>
            <person name="Lin R."/>
            <person name="Jiao Y."/>
            <person name="Sun X."/>
            <person name="Ling J."/>
            <person name="Xie B."/>
            <person name="Cheng X."/>
        </authorList>
    </citation>
    <scope>NUCLEOTIDE SEQUENCE</scope>
    <source>
        <strain evidence="1">HR02</strain>
    </source>
</reference>
<evidence type="ECO:0000313" key="1">
    <source>
        <dbReference type="EMBL" id="KAH0960262.1"/>
    </source>
</evidence>
<dbReference type="OrthoDB" id="412402at2759"/>
<protein>
    <submittedName>
        <fullName evidence="1">Uncharacterized protein</fullName>
    </submittedName>
</protein>
<sequence>MQRPSPPIAVPVDLAFGFELEFLVPQKREGYSSENHSDRGPYTDGLPFQWACPADEHDPKKKILELCTEVMSRRIMGTIIWYRVPDATSSVEWDPLDASFWVLRPSTHAKGQDCCLDVYKWFGLKLRSPLYAEDRHEYWKSETHIGIASLRNSVRMHANSTCPFNVFFEPSCPWLELTDFKKLFTLL</sequence>
<gene>
    <name evidence="1" type="ORF">HRG_08417</name>
</gene>
<accession>A0A9P8MSI6</accession>
<dbReference type="EMBL" id="JAIZPD010000010">
    <property type="protein sequence ID" value="KAH0960262.1"/>
    <property type="molecule type" value="Genomic_DNA"/>
</dbReference>
<keyword evidence="2" id="KW-1185">Reference proteome</keyword>
<organism evidence="1 2">
    <name type="scientific">Hirsutella rhossiliensis</name>
    <dbReference type="NCBI Taxonomy" id="111463"/>
    <lineage>
        <taxon>Eukaryota</taxon>
        <taxon>Fungi</taxon>
        <taxon>Dikarya</taxon>
        <taxon>Ascomycota</taxon>
        <taxon>Pezizomycotina</taxon>
        <taxon>Sordariomycetes</taxon>
        <taxon>Hypocreomycetidae</taxon>
        <taxon>Hypocreales</taxon>
        <taxon>Ophiocordycipitaceae</taxon>
        <taxon>Hirsutella</taxon>
    </lineage>
</organism>